<feature type="transmembrane region" description="Helical" evidence="6">
    <location>
        <begin position="88"/>
        <end position="106"/>
    </location>
</feature>
<evidence type="ECO:0000256" key="1">
    <source>
        <dbReference type="ARBA" id="ARBA00004141"/>
    </source>
</evidence>
<dbReference type="AlphaFoldDB" id="A0A0J9BWL4"/>
<dbReference type="PANTHER" id="PTHR23291">
    <property type="entry name" value="BAX INHIBITOR-RELATED"/>
    <property type="match status" value="1"/>
</dbReference>
<proteinExistence type="inferred from homology"/>
<feature type="transmembrane region" description="Helical" evidence="6">
    <location>
        <begin position="27"/>
        <end position="46"/>
    </location>
</feature>
<evidence type="ECO:0000256" key="2">
    <source>
        <dbReference type="ARBA" id="ARBA00010350"/>
    </source>
</evidence>
<feature type="transmembrane region" description="Helical" evidence="6">
    <location>
        <begin position="58"/>
        <end position="76"/>
    </location>
</feature>
<evidence type="ECO:0000256" key="6">
    <source>
        <dbReference type="RuleBase" id="RU004379"/>
    </source>
</evidence>
<dbReference type="PANTHER" id="PTHR23291:SF50">
    <property type="entry name" value="PROTEIN LIFEGUARD 4"/>
    <property type="match status" value="1"/>
</dbReference>
<name>A0A0J9BWL4_9FIRM</name>
<feature type="transmembrane region" description="Helical" evidence="6">
    <location>
        <begin position="144"/>
        <end position="164"/>
    </location>
</feature>
<keyword evidence="5 6" id="KW-0472">Membrane</keyword>
<dbReference type="OrthoDB" id="9793828at2"/>
<dbReference type="GeneID" id="93162774"/>
<comment type="subcellular location">
    <subcellularLocation>
        <location evidence="1">Membrane</location>
        <topology evidence="1">Multi-pass membrane protein</topology>
    </subcellularLocation>
</comment>
<accession>A0A0J9BWL4</accession>
<evidence type="ECO:0000313" key="8">
    <source>
        <dbReference type="Proteomes" id="UP000037392"/>
    </source>
</evidence>
<feature type="transmembrane region" description="Helical" evidence="6">
    <location>
        <begin position="170"/>
        <end position="187"/>
    </location>
</feature>
<dbReference type="Pfam" id="PF01027">
    <property type="entry name" value="Bax1-I"/>
    <property type="match status" value="1"/>
</dbReference>
<evidence type="ECO:0000256" key="5">
    <source>
        <dbReference type="ARBA" id="ARBA00023136"/>
    </source>
</evidence>
<evidence type="ECO:0000313" key="7">
    <source>
        <dbReference type="EMBL" id="KMW17218.1"/>
    </source>
</evidence>
<dbReference type="Proteomes" id="UP000037392">
    <property type="component" value="Unassembled WGS sequence"/>
</dbReference>
<comment type="caution">
    <text evidence="7">The sequence shown here is derived from an EMBL/GenBank/DDBJ whole genome shotgun (WGS) entry which is preliminary data.</text>
</comment>
<dbReference type="EMBL" id="ADLK01000028">
    <property type="protein sequence ID" value="KMW17218.1"/>
    <property type="molecule type" value="Genomic_DNA"/>
</dbReference>
<dbReference type="InterPro" id="IPR006214">
    <property type="entry name" value="Bax_inhibitor_1-related"/>
</dbReference>
<dbReference type="RefSeq" id="WP_007864326.1">
    <property type="nucleotide sequence ID" value="NZ_KQ235880.1"/>
</dbReference>
<feature type="transmembrane region" description="Helical" evidence="6">
    <location>
        <begin position="207"/>
        <end position="227"/>
    </location>
</feature>
<comment type="similarity">
    <text evidence="2 6">Belongs to the BI1 family.</text>
</comment>
<dbReference type="GO" id="GO:0005886">
    <property type="term" value="C:plasma membrane"/>
    <property type="evidence" value="ECO:0007669"/>
    <property type="project" value="TreeGrafter"/>
</dbReference>
<organism evidence="7 8">
    <name type="scientific">[Clostridium] citroniae WAL-19142</name>
    <dbReference type="NCBI Taxonomy" id="742734"/>
    <lineage>
        <taxon>Bacteria</taxon>
        <taxon>Bacillati</taxon>
        <taxon>Bacillota</taxon>
        <taxon>Clostridia</taxon>
        <taxon>Lachnospirales</taxon>
        <taxon>Lachnospiraceae</taxon>
        <taxon>Enterocloster</taxon>
    </lineage>
</organism>
<gene>
    <name evidence="7" type="ORF">HMPREF9470_03871</name>
</gene>
<protein>
    <recommendedName>
        <fullName evidence="9">BAX inhibitor (BI)-1/YccA family protein</fullName>
    </recommendedName>
</protein>
<sequence length="235" mass="26781">MNEEMMNRSYEVQVEGESLGHYTAKTFGWMFAGLLITFVVAVGGYMTRAIAYVYAIPYWHYILLAAELGVVIFLSARIEKMSVGMARALFFLYAALNGIVFCAYLIVFDLTILWTVFGITSVFFGIMALIGWFGNINFAKIRPFMMGGLIFLVFFWLLAMFIDLSAFETTVSMIGIFLFLIFTAYDTKKIQAYHAYYGQVPEMAAKASIFAALQLYLDFINLFIYLLRVLGRRKS</sequence>
<feature type="transmembrane region" description="Helical" evidence="6">
    <location>
        <begin position="112"/>
        <end position="132"/>
    </location>
</feature>
<dbReference type="CDD" id="cd10432">
    <property type="entry name" value="BI-1-like_bacterial"/>
    <property type="match status" value="1"/>
</dbReference>
<keyword evidence="4 6" id="KW-1133">Transmembrane helix</keyword>
<keyword evidence="3 6" id="KW-0812">Transmembrane</keyword>
<dbReference type="PATRIC" id="fig|742734.4.peg.4150"/>
<reference evidence="7 8" key="1">
    <citation type="submission" date="2011-04" db="EMBL/GenBank/DDBJ databases">
        <title>The Genome Sequence of Clostridium citroniae WAL-19142.</title>
        <authorList>
            <consortium name="The Broad Institute Genome Sequencing Platform"/>
            <person name="Earl A."/>
            <person name="Ward D."/>
            <person name="Feldgarden M."/>
            <person name="Gevers D."/>
            <person name="Warren Y.A."/>
            <person name="Tyrrell K.L."/>
            <person name="Citron D.M."/>
            <person name="Goldstein E.J."/>
            <person name="Daigneault M."/>
            <person name="Allen-Vercoe E."/>
            <person name="Young S.K."/>
            <person name="Zeng Q."/>
            <person name="Gargeya S."/>
            <person name="Fitzgerald M."/>
            <person name="Haas B."/>
            <person name="Abouelleil A."/>
            <person name="Alvarado L."/>
            <person name="Arachchi H.M."/>
            <person name="Berlin A."/>
            <person name="Brown A."/>
            <person name="Chapman S.B."/>
            <person name="Chen Z."/>
            <person name="Dunbar C."/>
            <person name="Freedman E."/>
            <person name="Gearin G."/>
            <person name="Gellesch M."/>
            <person name="Goldberg J."/>
            <person name="Griggs A."/>
            <person name="Gujja S."/>
            <person name="Heilman E.R."/>
            <person name="Heiman D."/>
            <person name="Howarth C."/>
            <person name="Larson L."/>
            <person name="Lui A."/>
            <person name="MacDonald P.J."/>
            <person name="Mehta T."/>
            <person name="Montmayeur A."/>
            <person name="Murphy C."/>
            <person name="Neiman D."/>
            <person name="Pearson M."/>
            <person name="Priest M."/>
            <person name="Roberts A."/>
            <person name="Saif S."/>
            <person name="Shea T."/>
            <person name="Shenoy N."/>
            <person name="Sisk P."/>
            <person name="Stolte C."/>
            <person name="Sykes S."/>
            <person name="White J."/>
            <person name="Yandava C."/>
            <person name="Wortman J."/>
            <person name="Nusbaum C."/>
            <person name="Birren B."/>
        </authorList>
    </citation>
    <scope>NUCLEOTIDE SEQUENCE [LARGE SCALE GENOMIC DNA]</scope>
    <source>
        <strain evidence="7 8">WAL-19142</strain>
    </source>
</reference>
<evidence type="ECO:0008006" key="9">
    <source>
        <dbReference type="Google" id="ProtNLM"/>
    </source>
</evidence>
<evidence type="ECO:0000256" key="4">
    <source>
        <dbReference type="ARBA" id="ARBA00022989"/>
    </source>
</evidence>
<evidence type="ECO:0000256" key="3">
    <source>
        <dbReference type="ARBA" id="ARBA00022692"/>
    </source>
</evidence>